<feature type="domain" description="DUF4097" evidence="1">
    <location>
        <begin position="37"/>
        <end position="269"/>
    </location>
</feature>
<dbReference type="OrthoDB" id="188273at2157"/>
<protein>
    <submittedName>
        <fullName evidence="2">DUF4097 family beta strand repeat protein</fullName>
    </submittedName>
</protein>
<proteinExistence type="predicted"/>
<reference evidence="2 3" key="1">
    <citation type="submission" date="2020-07" db="EMBL/GenBank/DDBJ databases">
        <authorList>
            <person name="Cui H."/>
        </authorList>
    </citation>
    <scope>NUCLEOTIDE SEQUENCE [LARGE SCALE GENOMIC DNA]</scope>
    <source>
        <strain evidence="2 3">YPL8</strain>
    </source>
</reference>
<gene>
    <name evidence="2" type="ORF">HYG82_18835</name>
</gene>
<keyword evidence="3" id="KW-1185">Reference proteome</keyword>
<name>A0A7D5L3L5_9EURY</name>
<accession>A0A7D5L3L5</accession>
<dbReference type="EMBL" id="CP058601">
    <property type="protein sequence ID" value="QLG50745.1"/>
    <property type="molecule type" value="Genomic_DNA"/>
</dbReference>
<evidence type="ECO:0000313" key="3">
    <source>
        <dbReference type="Proteomes" id="UP000509241"/>
    </source>
</evidence>
<dbReference type="InterPro" id="IPR006311">
    <property type="entry name" value="TAT_signal"/>
</dbReference>
<dbReference type="PROSITE" id="PS51257">
    <property type="entry name" value="PROKAR_LIPOPROTEIN"/>
    <property type="match status" value="1"/>
</dbReference>
<dbReference type="Pfam" id="PF13349">
    <property type="entry name" value="DUF4097"/>
    <property type="match status" value="1"/>
</dbReference>
<evidence type="ECO:0000259" key="1">
    <source>
        <dbReference type="Pfam" id="PF13349"/>
    </source>
</evidence>
<evidence type="ECO:0000313" key="2">
    <source>
        <dbReference type="EMBL" id="QLG50745.1"/>
    </source>
</evidence>
<sequence length="275" mass="28414">MKRGISRRQILAGGGIGALASLAGCLATGRGETETVTKTYRIDDLETLSLAAQNGSVTVEGNQGDAIEIRGHKAAPTESSLESLTIETSRNDGHLTVETQRDDTPFLFGPDPILDLEVTVPEGVRLARAKTVNGDVEVRNVVGELMAETTNGQIDVEGVDGTLVSESTNGSIRAADVRSDVSVNTTNGSIDVTLAADGGDLTAESTNGEITVTAPASLDAAINAAATNGEISIEGFDESDVSGRGSVSVTLDEGTRRVRLDTTNGDISVRSETVA</sequence>
<dbReference type="RefSeq" id="WP_179263540.1">
    <property type="nucleotide sequence ID" value="NZ_CP058601.1"/>
</dbReference>
<dbReference type="PROSITE" id="PS51318">
    <property type="entry name" value="TAT"/>
    <property type="match status" value="1"/>
</dbReference>
<organism evidence="2 3">
    <name type="scientific">Natrinema halophilum</name>
    <dbReference type="NCBI Taxonomy" id="1699371"/>
    <lineage>
        <taxon>Archaea</taxon>
        <taxon>Methanobacteriati</taxon>
        <taxon>Methanobacteriota</taxon>
        <taxon>Stenosarchaea group</taxon>
        <taxon>Halobacteria</taxon>
        <taxon>Halobacteriales</taxon>
        <taxon>Natrialbaceae</taxon>
        <taxon>Natrinema</taxon>
    </lineage>
</organism>
<dbReference type="GeneID" id="56035392"/>
<dbReference type="AlphaFoldDB" id="A0A7D5L3L5"/>
<dbReference type="KEGG" id="haly:HYG82_18835"/>
<dbReference type="InterPro" id="IPR025164">
    <property type="entry name" value="Toastrack_DUF4097"/>
</dbReference>
<dbReference type="Proteomes" id="UP000509241">
    <property type="component" value="Chromosome"/>
</dbReference>